<protein>
    <submittedName>
        <fullName evidence="2">Uncharacterized protein</fullName>
    </submittedName>
</protein>
<name>R4Z010_9ACTN</name>
<feature type="region of interest" description="Disordered" evidence="1">
    <location>
        <begin position="348"/>
        <end position="387"/>
    </location>
</feature>
<comment type="caution">
    <text evidence="2">The sequence shown here is derived from an EMBL/GenBank/DDBJ whole genome shotgun (WGS) entry which is preliminary data.</text>
</comment>
<organism evidence="2 3">
    <name type="scientific">Candidatus Neomicrothrix parvicella RN1</name>
    <dbReference type="NCBI Taxonomy" id="1229780"/>
    <lineage>
        <taxon>Bacteria</taxon>
        <taxon>Bacillati</taxon>
        <taxon>Actinomycetota</taxon>
        <taxon>Acidimicrobiia</taxon>
        <taxon>Acidimicrobiales</taxon>
        <taxon>Microthrixaceae</taxon>
        <taxon>Candidatus Neomicrothrix</taxon>
    </lineage>
</organism>
<accession>R4Z010</accession>
<evidence type="ECO:0000256" key="1">
    <source>
        <dbReference type="SAM" id="MobiDB-lite"/>
    </source>
</evidence>
<evidence type="ECO:0000313" key="2">
    <source>
        <dbReference type="EMBL" id="CCM64058.1"/>
    </source>
</evidence>
<feature type="compositionally biased region" description="Low complexity" evidence="1">
    <location>
        <begin position="353"/>
        <end position="373"/>
    </location>
</feature>
<reference evidence="2 3" key="1">
    <citation type="journal article" date="2013" name="ISME J.">
        <title>Metabolic model for the filamentous 'Candidatus Microthrix parvicella' based on genomic and metagenomic analyses.</title>
        <authorList>
            <person name="Jon McIlroy S."/>
            <person name="Kristiansen R."/>
            <person name="Albertsen M."/>
            <person name="Michael Karst S."/>
            <person name="Rossetti S."/>
            <person name="Lund Nielsen J."/>
            <person name="Tandoi V."/>
            <person name="James Seviour R."/>
            <person name="Nielsen P.H."/>
        </authorList>
    </citation>
    <scope>NUCLEOTIDE SEQUENCE [LARGE SCALE GENOMIC DNA]</scope>
    <source>
        <strain evidence="2 3">RN1</strain>
    </source>
</reference>
<dbReference type="AlphaFoldDB" id="R4Z010"/>
<dbReference type="HOGENOM" id="CLU_632649_0_0_11"/>
<evidence type="ECO:0000313" key="3">
    <source>
        <dbReference type="Proteomes" id="UP000018291"/>
    </source>
</evidence>
<sequence>MTFPYFPSGYRLCMGRRRRFGTRTAAAVGLMTAIALVATGCSGGLDDSTSARPISVKPNEGPVVAGASEFLVATGEPGRPTHLVKVGADGQVDWPADGGMIAGTQLSDGSWFILNSSCQGTSGVCGGVGGIGLSVDGEVKGSGDLWDDPGTYEVVGSSGSLVLVSVRTDTEVTAYWVDARTIKEAGQAFRSAPYDNAALRDAAEASQGGEEFDSPRSRFCAGDDAAFVLSSPEHRGVLEPPSRTVEVIPTPAAKRQGEAPRLFEVDIDGFDARLAGALMCGAGILTDITVGPSRDGGSEVTVSRLDVGTGDATERSVATYETPLVELYGGGANRALLGVAQLGDLSDDDAGDVTSEGSATSVVSGTTSPSRGSAPADTSGPPAEPPSELVVVTEAGKVIEVGPQAPTEPAVISLDGTAVLQPAGDTLQVDAIG</sequence>
<gene>
    <name evidence="2" type="ORF">BN381_330043</name>
</gene>
<proteinExistence type="predicted"/>
<keyword evidence="3" id="KW-1185">Reference proteome</keyword>
<dbReference type="Proteomes" id="UP000018291">
    <property type="component" value="Unassembled WGS sequence"/>
</dbReference>
<dbReference type="EMBL" id="CANL01000027">
    <property type="protein sequence ID" value="CCM64058.1"/>
    <property type="molecule type" value="Genomic_DNA"/>
</dbReference>